<feature type="transmembrane region" description="Helical" evidence="6">
    <location>
        <begin position="20"/>
        <end position="40"/>
    </location>
</feature>
<comment type="subcellular location">
    <subcellularLocation>
        <location evidence="1">Cell membrane</location>
        <topology evidence="1">Multi-pass membrane protein</topology>
    </subcellularLocation>
</comment>
<feature type="domain" description="ABC-2 type transporter transmembrane" evidence="7">
    <location>
        <begin position="20"/>
        <end position="398"/>
    </location>
</feature>
<feature type="transmembrane region" description="Helical" evidence="6">
    <location>
        <begin position="378"/>
        <end position="401"/>
    </location>
</feature>
<keyword evidence="9" id="KW-1185">Reference proteome</keyword>
<dbReference type="GO" id="GO:0005886">
    <property type="term" value="C:plasma membrane"/>
    <property type="evidence" value="ECO:0007669"/>
    <property type="project" value="UniProtKB-SubCell"/>
</dbReference>
<dbReference type="Gene3D" id="3.40.1710.10">
    <property type="entry name" value="abc type-2 transporter like domain"/>
    <property type="match status" value="1"/>
</dbReference>
<feature type="transmembrane region" description="Helical" evidence="6">
    <location>
        <begin position="295"/>
        <end position="317"/>
    </location>
</feature>
<dbReference type="InterPro" id="IPR013525">
    <property type="entry name" value="ABC2_TM"/>
</dbReference>
<keyword evidence="5 6" id="KW-0472">Membrane</keyword>
<keyword evidence="4 6" id="KW-1133">Transmembrane helix</keyword>
<dbReference type="RefSeq" id="WP_094923691.1">
    <property type="nucleotide sequence ID" value="NZ_NPIA01000003.1"/>
</dbReference>
<accession>A0A263BTZ7</accession>
<evidence type="ECO:0000256" key="6">
    <source>
        <dbReference type="SAM" id="Phobius"/>
    </source>
</evidence>
<evidence type="ECO:0000256" key="3">
    <source>
        <dbReference type="ARBA" id="ARBA00022692"/>
    </source>
</evidence>
<feature type="transmembrane region" description="Helical" evidence="6">
    <location>
        <begin position="258"/>
        <end position="283"/>
    </location>
</feature>
<protein>
    <recommendedName>
        <fullName evidence="7">ABC-2 type transporter transmembrane domain-containing protein</fullName>
    </recommendedName>
</protein>
<feature type="transmembrane region" description="Helical" evidence="6">
    <location>
        <begin position="214"/>
        <end position="231"/>
    </location>
</feature>
<dbReference type="GO" id="GO:0140359">
    <property type="term" value="F:ABC-type transporter activity"/>
    <property type="evidence" value="ECO:0007669"/>
    <property type="project" value="InterPro"/>
</dbReference>
<keyword evidence="2" id="KW-1003">Cell membrane</keyword>
<evidence type="ECO:0000256" key="1">
    <source>
        <dbReference type="ARBA" id="ARBA00004651"/>
    </source>
</evidence>
<dbReference type="InterPro" id="IPR051449">
    <property type="entry name" value="ABC-2_transporter_component"/>
</dbReference>
<dbReference type="AlphaFoldDB" id="A0A263BTZ7"/>
<name>A0A263BTZ7_9BACI</name>
<evidence type="ECO:0000313" key="9">
    <source>
        <dbReference type="Proteomes" id="UP000217083"/>
    </source>
</evidence>
<evidence type="ECO:0000256" key="5">
    <source>
        <dbReference type="ARBA" id="ARBA00023136"/>
    </source>
</evidence>
<organism evidence="8 9">
    <name type="scientific">Lottiidibacillus patelloidae</name>
    <dbReference type="NCBI Taxonomy" id="2670334"/>
    <lineage>
        <taxon>Bacteria</taxon>
        <taxon>Bacillati</taxon>
        <taxon>Bacillota</taxon>
        <taxon>Bacilli</taxon>
        <taxon>Bacillales</taxon>
        <taxon>Bacillaceae</taxon>
        <taxon>Lottiidibacillus</taxon>
    </lineage>
</organism>
<reference evidence="8 9" key="2">
    <citation type="submission" date="2017-09" db="EMBL/GenBank/DDBJ databases">
        <title>Bacillus patelloidae sp. nov., isolated from the intestinal tract of a marine limpet.</title>
        <authorList>
            <person name="Liu R."/>
            <person name="Dong C."/>
            <person name="Shao Z."/>
        </authorList>
    </citation>
    <scope>NUCLEOTIDE SEQUENCE [LARGE SCALE GENOMIC DNA]</scope>
    <source>
        <strain evidence="8 9">SA5d-4</strain>
    </source>
</reference>
<evidence type="ECO:0000259" key="7">
    <source>
        <dbReference type="Pfam" id="PF12698"/>
    </source>
</evidence>
<evidence type="ECO:0000313" key="8">
    <source>
        <dbReference type="EMBL" id="OZM57221.1"/>
    </source>
</evidence>
<evidence type="ECO:0000256" key="4">
    <source>
        <dbReference type="ARBA" id="ARBA00022989"/>
    </source>
</evidence>
<keyword evidence="3 6" id="KW-0812">Transmembrane</keyword>
<gene>
    <name evidence="8" type="ORF">CIB95_07085</name>
</gene>
<dbReference type="Pfam" id="PF12698">
    <property type="entry name" value="ABC2_membrane_3"/>
    <property type="match status" value="1"/>
</dbReference>
<reference evidence="9" key="1">
    <citation type="submission" date="2017-08" db="EMBL/GenBank/DDBJ databases">
        <authorList>
            <person name="Huang Z."/>
        </authorList>
    </citation>
    <scope>NUCLEOTIDE SEQUENCE [LARGE SCALE GENOMIC DNA]</scope>
    <source>
        <strain evidence="9">SA5d-4</strain>
    </source>
</reference>
<proteinExistence type="predicted"/>
<feature type="transmembrane region" description="Helical" evidence="6">
    <location>
        <begin position="323"/>
        <end position="342"/>
    </location>
</feature>
<evidence type="ECO:0000256" key="2">
    <source>
        <dbReference type="ARBA" id="ARBA00022475"/>
    </source>
</evidence>
<dbReference type="EMBL" id="NPIA01000003">
    <property type="protein sequence ID" value="OZM57221.1"/>
    <property type="molecule type" value="Genomic_DNA"/>
</dbReference>
<comment type="caution">
    <text evidence="8">The sequence shown here is derived from an EMBL/GenBank/DDBJ whole genome shotgun (WGS) entry which is preliminary data.</text>
</comment>
<dbReference type="PANTHER" id="PTHR30294">
    <property type="entry name" value="MEMBRANE COMPONENT OF ABC TRANSPORTER YHHJ-RELATED"/>
    <property type="match status" value="1"/>
</dbReference>
<sequence length="406" mass="46295">MKNTLLAILTHRFKILVSTWRQLLLLISFACLALIIAYVITVQDSTITKIPIAIVDLDQTEYSELVVNRLENKPSLNIIEKGTKDSALELIKADEIEAIYTFKKGFMDNLENGNNENLVSLIRGPSAISVGLVNEIVASEVNRLSTNVASAEYVIAKYEQYELNTYEELWQDAWENTDQQWEPVPLLTMDYEEIGAYSKQDLEVISHNNSTNKLVFIVGLLSTMLMLYVFIQNQSLINEKNNGTLLRLTFTAIKPQTYFLICAITLLLISFLLLAPVSIYLLLAYQIQIHIFIKIILASLLYIFCFITISLCITTLLRSLKLYHLMMVLLAISFTIFGGTFFKLSDLSNRFASLAYFTPQHWYLSIIRNILANQSFEVYLLPTVVLTSICLIFTIVTFFSLEVKHD</sequence>
<dbReference type="PANTHER" id="PTHR30294:SF29">
    <property type="entry name" value="MULTIDRUG ABC TRANSPORTER PERMEASE YBHS-RELATED"/>
    <property type="match status" value="1"/>
</dbReference>
<dbReference type="Proteomes" id="UP000217083">
    <property type="component" value="Unassembled WGS sequence"/>
</dbReference>